<accession>A0A1X9NHZ3</accession>
<proteinExistence type="predicted"/>
<dbReference type="Proteomes" id="UP000193450">
    <property type="component" value="Chromosome"/>
</dbReference>
<reference evidence="1 2" key="1">
    <citation type="submission" date="2016-11" db="EMBL/GenBank/DDBJ databases">
        <title>Trade-off between light-utilization and light-protection in marine flavobacteria.</title>
        <authorList>
            <person name="Kumagai Y."/>
        </authorList>
    </citation>
    <scope>NUCLEOTIDE SEQUENCE [LARGE SCALE GENOMIC DNA]</scope>
    <source>
        <strain evidence="1 2">NBRC 107125</strain>
    </source>
</reference>
<evidence type="ECO:0000313" key="2">
    <source>
        <dbReference type="Proteomes" id="UP000193450"/>
    </source>
</evidence>
<dbReference type="OrthoDB" id="6188167at2"/>
<dbReference type="InterPro" id="IPR012434">
    <property type="entry name" value="DUF1631"/>
</dbReference>
<protein>
    <recommendedName>
        <fullName evidence="3">Thymidine phosphorylase</fullName>
    </recommendedName>
</protein>
<keyword evidence="2" id="KW-1185">Reference proteome</keyword>
<dbReference type="Pfam" id="PF07793">
    <property type="entry name" value="DUF1631"/>
    <property type="match status" value="1"/>
</dbReference>
<dbReference type="EMBL" id="CP019343">
    <property type="protein sequence ID" value="ARN74527.1"/>
    <property type="molecule type" value="Genomic_DNA"/>
</dbReference>
<dbReference type="KEGG" id="osg:BST96_10585"/>
<evidence type="ECO:0000313" key="1">
    <source>
        <dbReference type="EMBL" id="ARN74527.1"/>
    </source>
</evidence>
<dbReference type="STRING" id="716816.BST96_10585"/>
<sequence length="748" mass="83767">MKKDSDHIQAAPDNSSSAEIPVLLRQIKDNSTSILLAHLENLFSSCDDLFFDLSSRAATNSEQNLYFESMREVRLKKHGVMASFKGEIEAGFHQIATSAKTSALSSGLNTMANSDHNSLSLVQNDILEQDVAIASMVSKAQVNCQESLYHLNLRFDYLMPNTTINDQNNPMDPQQICHYFADACKMLDLNIKARIILFKQFDRLLVSKLATVYSSANNLLIEAGVLPNTRGYAKNNAQQNQGQSDRATSTATNSQQSVEFDFAELSNLLTSVRQQSPEIIESLIPNYTAYSSNAGPTVSNNDLLQLLTTIQQSIVPPPVNQELQLAENLRQVIDSILAEADDAPAKAVQQPDDDVINLVAMFFDFVLDDSNLPMAVQALISRLQIPILKVALNDKTFFNKGSHPARQLINAIAEASIGWDESTQPQRDRLFSLITKITQEINEEYNNNDQIFIDKLNELDKFIQQTEHKSALIEKRTGQAAEGQARTKLARMMAQKVMFEKLEAAALPEKISEFLTEHWLNLLVMSHLKHGDESPEWIDATQLVDDLIWASHAHNDSKSQARYQKIKPDLLNRISEGMTQIAATREAADETIANLESTLDELHSSDQSDVIIRPLSTSQAETLGHIPGSGSKSWQDMTGVERQQARYKQLTYEYIRKAEQLPIQTWLSFEDPKTGKLTRCKLASRIESSDTYVFVNRFGFKALERQRKDFACDMQAGRATILEKGNLFDRAMGNVLDRLNNNQSSSAV</sequence>
<evidence type="ECO:0008006" key="3">
    <source>
        <dbReference type="Google" id="ProtNLM"/>
    </source>
</evidence>
<dbReference type="RefSeq" id="WP_085758673.1">
    <property type="nucleotide sequence ID" value="NZ_CP019343.1"/>
</dbReference>
<dbReference type="AlphaFoldDB" id="A0A1X9NHZ3"/>
<name>A0A1X9NHZ3_9GAMM</name>
<organism evidence="1 2">
    <name type="scientific">Oceanicoccus sagamiensis</name>
    <dbReference type="NCBI Taxonomy" id="716816"/>
    <lineage>
        <taxon>Bacteria</taxon>
        <taxon>Pseudomonadati</taxon>
        <taxon>Pseudomonadota</taxon>
        <taxon>Gammaproteobacteria</taxon>
        <taxon>Cellvibrionales</taxon>
        <taxon>Spongiibacteraceae</taxon>
        <taxon>Oceanicoccus</taxon>
    </lineage>
</organism>
<gene>
    <name evidence="1" type="ORF">BST96_10585</name>
</gene>